<comment type="subcellular location">
    <subcellularLocation>
        <location evidence="1">Cell membrane</location>
    </subcellularLocation>
</comment>
<feature type="region of interest" description="Disordered" evidence="4">
    <location>
        <begin position="453"/>
        <end position="478"/>
    </location>
</feature>
<dbReference type="InterPro" id="IPR051067">
    <property type="entry name" value="NHER"/>
</dbReference>
<keyword evidence="7" id="KW-1185">Reference proteome</keyword>
<feature type="compositionally biased region" description="Polar residues" evidence="4">
    <location>
        <begin position="143"/>
        <end position="157"/>
    </location>
</feature>
<dbReference type="InterPro" id="IPR041489">
    <property type="entry name" value="PDZ_6"/>
</dbReference>
<gene>
    <name evidence="6" type="ORF">L596_005914</name>
</gene>
<feature type="compositionally biased region" description="Polar residues" evidence="4">
    <location>
        <begin position="200"/>
        <end position="227"/>
    </location>
</feature>
<dbReference type="AlphaFoldDB" id="A0A4U8V230"/>
<dbReference type="InterPro" id="IPR001478">
    <property type="entry name" value="PDZ"/>
</dbReference>
<proteinExistence type="predicted"/>
<dbReference type="GO" id="GO:0072659">
    <property type="term" value="P:protein localization to plasma membrane"/>
    <property type="evidence" value="ECO:0007669"/>
    <property type="project" value="TreeGrafter"/>
</dbReference>
<name>A0A4U8V230_STECR</name>
<keyword evidence="2" id="KW-1003">Cell membrane</keyword>
<dbReference type="EMBL" id="AZBU02000001">
    <property type="protein sequence ID" value="TMS39379.1"/>
    <property type="molecule type" value="Genomic_DNA"/>
</dbReference>
<organism evidence="6 7">
    <name type="scientific">Steinernema carpocapsae</name>
    <name type="common">Entomopathogenic nematode</name>
    <dbReference type="NCBI Taxonomy" id="34508"/>
    <lineage>
        <taxon>Eukaryota</taxon>
        <taxon>Metazoa</taxon>
        <taxon>Ecdysozoa</taxon>
        <taxon>Nematoda</taxon>
        <taxon>Chromadorea</taxon>
        <taxon>Rhabditida</taxon>
        <taxon>Tylenchina</taxon>
        <taxon>Panagrolaimomorpha</taxon>
        <taxon>Strongyloidoidea</taxon>
        <taxon>Steinernematidae</taxon>
        <taxon>Steinernema</taxon>
    </lineage>
</organism>
<feature type="compositionally biased region" description="Low complexity" evidence="4">
    <location>
        <begin position="179"/>
        <end position="194"/>
    </location>
</feature>
<keyword evidence="3" id="KW-0677">Repeat</keyword>
<dbReference type="PANTHER" id="PTHR14191">
    <property type="entry name" value="PDZ DOMAIN CONTAINING PROTEIN"/>
    <property type="match status" value="1"/>
</dbReference>
<evidence type="ECO:0000313" key="6">
    <source>
        <dbReference type="EMBL" id="TMS39379.1"/>
    </source>
</evidence>
<feature type="domain" description="PDZ" evidence="5">
    <location>
        <begin position="16"/>
        <end position="97"/>
    </location>
</feature>
<feature type="domain" description="PDZ" evidence="5">
    <location>
        <begin position="234"/>
        <end position="316"/>
    </location>
</feature>
<dbReference type="Pfam" id="PF17820">
    <property type="entry name" value="PDZ_6"/>
    <property type="match status" value="1"/>
</dbReference>
<dbReference type="PROSITE" id="PS50106">
    <property type="entry name" value="PDZ"/>
    <property type="match status" value="2"/>
</dbReference>
<evidence type="ECO:0000256" key="4">
    <source>
        <dbReference type="SAM" id="MobiDB-lite"/>
    </source>
</evidence>
<dbReference type="Proteomes" id="UP000298663">
    <property type="component" value="Chromosome X"/>
</dbReference>
<dbReference type="SUPFAM" id="SSF50156">
    <property type="entry name" value="PDZ domain-like"/>
    <property type="match status" value="2"/>
</dbReference>
<evidence type="ECO:0000256" key="1">
    <source>
        <dbReference type="ARBA" id="ARBA00004236"/>
    </source>
</evidence>
<evidence type="ECO:0000256" key="2">
    <source>
        <dbReference type="ARBA" id="ARBA00022475"/>
    </source>
</evidence>
<dbReference type="GO" id="GO:0016324">
    <property type="term" value="C:apical plasma membrane"/>
    <property type="evidence" value="ECO:0007669"/>
    <property type="project" value="TreeGrafter"/>
</dbReference>
<comment type="caution">
    <text evidence="6">The sequence shown here is derived from an EMBL/GenBank/DDBJ whole genome shotgun (WGS) entry which is preliminary data.</text>
</comment>
<dbReference type="InterPro" id="IPR036034">
    <property type="entry name" value="PDZ_sf"/>
</dbReference>
<feature type="region of interest" description="Disordered" evidence="4">
    <location>
        <begin position="350"/>
        <end position="378"/>
    </location>
</feature>
<dbReference type="PANTHER" id="PTHR14191:SF3">
    <property type="entry name" value="NA(+)_H(+) EXCHANGE REGULATORY COFACTOR-LIKE PROTEIN NRFL-1"/>
    <property type="match status" value="1"/>
</dbReference>
<dbReference type="STRING" id="34508.A0A4U8V230"/>
<keyword evidence="2" id="KW-0472">Membrane</keyword>
<dbReference type="Gene3D" id="2.30.42.10">
    <property type="match status" value="2"/>
</dbReference>
<dbReference type="GO" id="GO:0043495">
    <property type="term" value="F:protein-membrane adaptor activity"/>
    <property type="evidence" value="ECO:0007669"/>
    <property type="project" value="TreeGrafter"/>
</dbReference>
<dbReference type="CDD" id="cd06768">
    <property type="entry name" value="PDZ_NHERF-like"/>
    <property type="match status" value="2"/>
</dbReference>
<feature type="region of interest" description="Disordered" evidence="4">
    <location>
        <begin position="143"/>
        <end position="234"/>
    </location>
</feature>
<evidence type="ECO:0000256" key="3">
    <source>
        <dbReference type="ARBA" id="ARBA00022737"/>
    </source>
</evidence>
<evidence type="ECO:0000259" key="5">
    <source>
        <dbReference type="PROSITE" id="PS50106"/>
    </source>
</evidence>
<feature type="compositionally biased region" description="Polar residues" evidence="4">
    <location>
        <begin position="458"/>
        <end position="472"/>
    </location>
</feature>
<dbReference type="OrthoDB" id="10007415at2759"/>
<reference evidence="6 7" key="2">
    <citation type="journal article" date="2019" name="G3 (Bethesda)">
        <title>Hybrid Assembly of the Genome of the Entomopathogenic Nematode Steinernema carpocapsae Identifies the X-Chromosome.</title>
        <authorList>
            <person name="Serra L."/>
            <person name="Macchietto M."/>
            <person name="Macias-Munoz A."/>
            <person name="McGill C.J."/>
            <person name="Rodriguez I.M."/>
            <person name="Rodriguez B."/>
            <person name="Murad R."/>
            <person name="Mortazavi A."/>
        </authorList>
    </citation>
    <scope>NUCLEOTIDE SEQUENCE [LARGE SCALE GENOMIC DNA]</scope>
    <source>
        <strain evidence="6 7">ALL</strain>
    </source>
</reference>
<evidence type="ECO:0000313" key="7">
    <source>
        <dbReference type="Proteomes" id="UP000298663"/>
    </source>
</evidence>
<dbReference type="EMBL" id="CM016762">
    <property type="protein sequence ID" value="TMS39379.1"/>
    <property type="molecule type" value="Genomic_DNA"/>
</dbReference>
<sequence>MKPGFQLPPDAPAPRSCLIVKENSGEEYGYNLHAERGKGQFIGAVDENSPASRAGLRPGDRIFAVNGTSIAGESHRSVVGRIKDNPLQCELLVLSEDGAEWYQAHGISVSNDLPNIIRLRSELSTLSVEPGQVQQPEIFTASTSVTFGGGNSSSSQPPAEHPEEELQQQCSSSTPEAPPSKAQSESSSGESPIANWYIPKSQNKEQTTAPKSSSISSADAPPQSNGHMNPCPRLCNLEKTQPTDEFGFNLHAEKGGGHFIGAVDFGGIGFRAGLALGQRIVGVNGELIYPNTVHNKVVSLIKQDPLKTQLLVASEEVDRWFAENKAAYSFDHAIVFRDPLLEESTRVVHSHRQHHHHPELVDEHVPEQPSHSPPASVCDEEPPVANAARAVAEDQPVAPTPALPQDDIMAQVFGSVSLAETHVKQGDSGCVKHVHEIVVGADVGESEVPPATFPTPADLSSDNCSTTKSVSSHRSDLPKETVQLAHVDDRPKLEPYFSPSPVLMPSNMSNASKVASVTPISRNVVSDSNSNFTVSAKSVNEDDASMDIFKMSAAEARARIKNRKKDLRKGNDMSLDEKHRLIANM</sequence>
<reference evidence="6 7" key="1">
    <citation type="journal article" date="2015" name="Genome Biol.">
        <title>Comparative genomics of Steinernema reveals deeply conserved gene regulatory networks.</title>
        <authorList>
            <person name="Dillman A.R."/>
            <person name="Macchietto M."/>
            <person name="Porter C.F."/>
            <person name="Rogers A."/>
            <person name="Williams B."/>
            <person name="Antoshechkin I."/>
            <person name="Lee M.M."/>
            <person name="Goodwin Z."/>
            <person name="Lu X."/>
            <person name="Lewis E.E."/>
            <person name="Goodrich-Blair H."/>
            <person name="Stock S.P."/>
            <person name="Adams B.J."/>
            <person name="Sternberg P.W."/>
            <person name="Mortazavi A."/>
        </authorList>
    </citation>
    <scope>NUCLEOTIDE SEQUENCE [LARGE SCALE GENOMIC DNA]</scope>
    <source>
        <strain evidence="6 7">ALL</strain>
    </source>
</reference>
<dbReference type="SMART" id="SM00228">
    <property type="entry name" value="PDZ"/>
    <property type="match status" value="2"/>
</dbReference>
<protein>
    <recommendedName>
        <fullName evidence="5">PDZ domain-containing protein</fullName>
    </recommendedName>
</protein>
<accession>A0A4U8V230</accession>